<dbReference type="PANTHER" id="PTHR43591">
    <property type="entry name" value="METHYLTRANSFERASE"/>
    <property type="match status" value="1"/>
</dbReference>
<accession>A0A6A7ZJ24</accession>
<dbReference type="SUPFAM" id="SSF53335">
    <property type="entry name" value="S-adenosyl-L-methionine-dependent methyltransferases"/>
    <property type="match status" value="1"/>
</dbReference>
<organism evidence="1">
    <name type="scientific">Rhizobium meliloti</name>
    <name type="common">Ensifer meliloti</name>
    <name type="synonym">Sinorhizobium meliloti</name>
    <dbReference type="NCBI Taxonomy" id="382"/>
    <lineage>
        <taxon>Bacteria</taxon>
        <taxon>Pseudomonadati</taxon>
        <taxon>Pseudomonadota</taxon>
        <taxon>Alphaproteobacteria</taxon>
        <taxon>Hyphomicrobiales</taxon>
        <taxon>Rhizobiaceae</taxon>
        <taxon>Sinorhizobium/Ensifer group</taxon>
        <taxon>Sinorhizobium</taxon>
    </lineage>
</organism>
<dbReference type="InterPro" id="IPR029063">
    <property type="entry name" value="SAM-dependent_MTases_sf"/>
</dbReference>
<dbReference type="InterPro" id="IPR013216">
    <property type="entry name" value="Methyltransf_11"/>
</dbReference>
<evidence type="ECO:0000313" key="1">
    <source>
        <dbReference type="EMBL" id="MQW02904.1"/>
    </source>
</evidence>
<dbReference type="GO" id="GO:0008757">
    <property type="term" value="F:S-adenosylmethionine-dependent methyltransferase activity"/>
    <property type="evidence" value="ECO:0007669"/>
    <property type="project" value="InterPro"/>
</dbReference>
<keyword evidence="1" id="KW-0489">Methyltransferase</keyword>
<name>A0A6A7ZJ24_RHIML</name>
<dbReference type="PANTHER" id="PTHR43591:SF24">
    <property type="entry name" value="2-METHOXY-6-POLYPRENYL-1,4-BENZOQUINOL METHYLASE, MITOCHONDRIAL"/>
    <property type="match status" value="1"/>
</dbReference>
<sequence>MMRAALATPLHRSRLPLAAKGALMTSSFNVHDAAGYEQLMGRWSRKLAPKFIDFAGVADGEKVLDVGCGTGSLTFALADAARLKEIAAIDYSTVFVEEATRRNTNRRIKIREADACALPFEDRTFDRAFALLVLHFVPEAGKAVAEMRRVVRPGGVVAAAVWDHLGGMPGMRMMVDTVAALSEGGRRLRTRYCFQPMMQPGEMKRTFVEQGLANITESELMIRMDYGNFDDYWAPIGAGEGPLGKYVATLDAEERARTGAAVRDAYEAGRPDGPRSFANVAWVCRGTVP</sequence>
<proteinExistence type="predicted"/>
<dbReference type="EMBL" id="WISP01000030">
    <property type="protein sequence ID" value="MQW02904.1"/>
    <property type="molecule type" value="Genomic_DNA"/>
</dbReference>
<dbReference type="Gene3D" id="3.40.50.150">
    <property type="entry name" value="Vaccinia Virus protein VP39"/>
    <property type="match status" value="1"/>
</dbReference>
<reference evidence="1" key="1">
    <citation type="journal article" date="2013" name="Genome Biol.">
        <title>Comparative genomics of the core and accessory genomes of 48 Sinorhizobium strains comprising five genospecies.</title>
        <authorList>
            <person name="Sugawara M."/>
            <person name="Epstein B."/>
            <person name="Badgley B.D."/>
            <person name="Unno T."/>
            <person name="Xu L."/>
            <person name="Reese J."/>
            <person name="Gyaneshwar P."/>
            <person name="Denny R."/>
            <person name="Mudge J."/>
            <person name="Bharti A.K."/>
            <person name="Farmer A.D."/>
            <person name="May G.D."/>
            <person name="Woodward J.E."/>
            <person name="Medigue C."/>
            <person name="Vallenet D."/>
            <person name="Lajus A."/>
            <person name="Rouy Z."/>
            <person name="Martinez-Vaz B."/>
            <person name="Tiffin P."/>
            <person name="Young N.D."/>
            <person name="Sadowsky M.J."/>
        </authorList>
    </citation>
    <scope>NUCLEOTIDE SEQUENCE</scope>
    <source>
        <strain evidence="1">M30</strain>
    </source>
</reference>
<dbReference type="GO" id="GO:0032259">
    <property type="term" value="P:methylation"/>
    <property type="evidence" value="ECO:0007669"/>
    <property type="project" value="UniProtKB-KW"/>
</dbReference>
<keyword evidence="1" id="KW-0808">Transferase</keyword>
<gene>
    <name evidence="1" type="ORF">GHK45_03450</name>
</gene>
<dbReference type="Pfam" id="PF08241">
    <property type="entry name" value="Methyltransf_11"/>
    <property type="match status" value="1"/>
</dbReference>
<dbReference type="AlphaFoldDB" id="A0A6A7ZJ24"/>
<comment type="caution">
    <text evidence="1">The sequence shown here is derived from an EMBL/GenBank/DDBJ whole genome shotgun (WGS) entry which is preliminary data.</text>
</comment>
<protein>
    <submittedName>
        <fullName evidence="1">Methyltransferase domain-containing protein</fullName>
    </submittedName>
</protein>
<dbReference type="CDD" id="cd02440">
    <property type="entry name" value="AdoMet_MTases"/>
    <property type="match status" value="1"/>
</dbReference>